<dbReference type="GO" id="GO:0005452">
    <property type="term" value="F:solute:inorganic anion antiporter activity"/>
    <property type="evidence" value="ECO:0007669"/>
    <property type="project" value="InterPro"/>
</dbReference>
<feature type="transmembrane region" description="Helical" evidence="9">
    <location>
        <begin position="603"/>
        <end position="623"/>
    </location>
</feature>
<accession>A0A430QBL1</accession>
<feature type="transmembrane region" description="Helical" evidence="9">
    <location>
        <begin position="893"/>
        <end position="914"/>
    </location>
</feature>
<evidence type="ECO:0000256" key="5">
    <source>
        <dbReference type="ARBA" id="ARBA00022692"/>
    </source>
</evidence>
<dbReference type="InterPro" id="IPR011531">
    <property type="entry name" value="HCO3_transpt-like_TM_dom"/>
</dbReference>
<feature type="transmembrane region" description="Helical" evidence="9">
    <location>
        <begin position="1016"/>
        <end position="1041"/>
    </location>
</feature>
<sequence>MDGYLEFKNKLVKVLSNLICVPDKFWSSMNKDLYVVEEEHSGGSDNREGYKLSFHTGSYPTQMFIELQELVPRVDGGLQFNESIFKMPVAAHFRVLWLETARWVNFEENFNEVEQRFTEAHVPPMKFSCINSFRDKLQQNLKIIQTDALTLGQALDEVAKYALSQNCIQGNEQYDVLRAILFAERWHPEVKGHISDAAEFDQYWAGTLPEGINPAYENDEGKWTFKNFQSKLESARSSISSLTFEVKKPAFLQRASVAAIGAKKHISMTRASVSTNDFKPKEQCSVKRSCVSYNDLGYKLSLGSREQGASSLSKALSIHNECQHPYHRYNQPLTNCLSSGSEACTVICGLIEFVKSPILVLLRLNKTIQRSCISEVDIPVRFIFIYVGPQNDELNYAELARIFAVMMTNDTFRLCVYDSISVDDIIKGIDNFMQDSFVMPLSRHYNANALAGMTRQIEAYRKETVCERDGDRRPKGSFTVRKLTEQSQNNLVNGSYVPSSLNLKQQADNIIKQDSDKLPVPTNETDTPKTSKRKIFLRDFCPPFIELSRGIRPWIKRMPGDYKDAVRKENLSIVFGSVLFIYFVNLSPSITFAALLNTQVDPSYTVTLTLLAVGVFLIIFTILSGQPLAIIGISAPMYIVESSLVSIFYSRSRRYDLLVIDTQVDPSYTVTLTLLAVGVFLIIFTILSGQPLAIIGISAPMYIVESSLVSVSRSTGVDFKQLRFWSAFYCSIFGFIFVGCNMSGIAKHIRRSVEEVYNSFIGFFFLLKALFTMFLLIPAKPVDNTPISRMAYYQKLAVAGVTLFLAFIMLQFCLILAQLKRGNYFRRNIRKLLGALNVPLGMLLITGLERIFFRGYNLPTVNIPPSNQVNASTWVNPPDFARLQDYSKAAPTLIHGTSIAIGVALAIIIFTEAALNGLTAMKNKAVKPNIFVMDLVLLQIIFPIISGITGWPFMSGTTVRTLSNLVALVKMDQSPAPGMPHKIVGTVEQRVSGVFVGILVALSIFLGSILSNIPLAALYGMFLYMGVMGLRDLTFVLRICSLMKRRKHWEDWECVRGLPSRHILVFSLIQAAVVLILVSLNIISDFTVANYVGLIFPIIILIYGLIREFALPKWEWLALYLHQLDRKYKLHPSVMRKPPSTVRNLSTIRKESVGSFASGGLTVTSQLKTNNFIEYIHDHETASYSDISEHEDGVVRRTWAT</sequence>
<organism evidence="12 13">
    <name type="scientific">Schistosoma bovis</name>
    <name type="common">Blood fluke</name>
    <dbReference type="NCBI Taxonomy" id="6184"/>
    <lineage>
        <taxon>Eukaryota</taxon>
        <taxon>Metazoa</taxon>
        <taxon>Spiralia</taxon>
        <taxon>Lophotrochozoa</taxon>
        <taxon>Platyhelminthes</taxon>
        <taxon>Trematoda</taxon>
        <taxon>Digenea</taxon>
        <taxon>Strigeidida</taxon>
        <taxon>Schistosomatoidea</taxon>
        <taxon>Schistosomatidae</taxon>
        <taxon>Schistosoma</taxon>
    </lineage>
</organism>
<dbReference type="SUPFAM" id="SSF55804">
    <property type="entry name" value="Phoshotransferase/anion transport protein"/>
    <property type="match status" value="1"/>
</dbReference>
<comment type="caution">
    <text evidence="12">The sequence shown here is derived from an EMBL/GenBank/DDBJ whole genome shotgun (WGS) entry which is preliminary data.</text>
</comment>
<dbReference type="PANTHER" id="PTHR11453">
    <property type="entry name" value="ANION EXCHANGE PROTEIN"/>
    <property type="match status" value="1"/>
</dbReference>
<feature type="transmembrane region" description="Helical" evidence="9">
    <location>
        <begin position="1062"/>
        <end position="1082"/>
    </location>
</feature>
<evidence type="ECO:0008006" key="14">
    <source>
        <dbReference type="Google" id="ProtNLM"/>
    </source>
</evidence>
<dbReference type="Gene3D" id="1.10.287.570">
    <property type="entry name" value="Helical hairpin bin"/>
    <property type="match status" value="1"/>
</dbReference>
<feature type="transmembrane region" description="Helical" evidence="9">
    <location>
        <begin position="990"/>
        <end position="1010"/>
    </location>
</feature>
<feature type="transmembrane region" description="Helical" evidence="9">
    <location>
        <begin position="573"/>
        <end position="596"/>
    </location>
</feature>
<dbReference type="Proteomes" id="UP000290809">
    <property type="component" value="Unassembled WGS sequence"/>
</dbReference>
<evidence type="ECO:0000256" key="8">
    <source>
        <dbReference type="ARBA" id="ARBA00023136"/>
    </source>
</evidence>
<evidence type="ECO:0000259" key="11">
    <source>
        <dbReference type="Pfam" id="PF07565"/>
    </source>
</evidence>
<gene>
    <name evidence="12" type="ORF">DC041_0007127</name>
</gene>
<comment type="similarity">
    <text evidence="2">Belongs to the anion exchanger (TC 2.A.31) family.</text>
</comment>
<dbReference type="InterPro" id="IPR013769">
    <property type="entry name" value="Band3_cytoplasmic_dom"/>
</dbReference>
<keyword evidence="7" id="KW-0406">Ion transport</keyword>
<evidence type="ECO:0000313" key="13">
    <source>
        <dbReference type="Proteomes" id="UP000290809"/>
    </source>
</evidence>
<feature type="domain" description="Bicarbonate transporter-like transmembrane" evidence="10">
    <location>
        <begin position="551"/>
        <end position="655"/>
    </location>
</feature>
<dbReference type="PANTHER" id="PTHR11453:SF127">
    <property type="entry name" value="SOLUTE CARRIER FAMILY 4 MEMBER 11"/>
    <property type="match status" value="1"/>
</dbReference>
<feature type="transmembrane region" description="Helical" evidence="9">
    <location>
        <begin position="926"/>
        <end position="945"/>
    </location>
</feature>
<keyword evidence="5 9" id="KW-0812">Transmembrane</keyword>
<dbReference type="InterPro" id="IPR003020">
    <property type="entry name" value="HCO3_transpt_euk"/>
</dbReference>
<keyword evidence="8 9" id="KW-0472">Membrane</keyword>
<reference evidence="12 13" key="1">
    <citation type="journal article" date="2019" name="PLoS Pathog.">
        <title>Genome sequence of the bovine parasite Schistosoma bovis Tanzania.</title>
        <authorList>
            <person name="Oey H."/>
            <person name="Zakrzewski M."/>
            <person name="Gobert G."/>
            <person name="Gravermann K."/>
            <person name="Stoye J."/>
            <person name="Jones M."/>
            <person name="Mcmanus D."/>
            <person name="Krause L."/>
        </authorList>
    </citation>
    <scope>NUCLEOTIDE SEQUENCE [LARGE SCALE GENOMIC DNA]</scope>
    <source>
        <strain evidence="12 13">TAN1997</strain>
    </source>
</reference>
<evidence type="ECO:0000256" key="1">
    <source>
        <dbReference type="ARBA" id="ARBA00004651"/>
    </source>
</evidence>
<dbReference type="InterPro" id="IPR016152">
    <property type="entry name" value="PTrfase/Anion_transptr"/>
</dbReference>
<evidence type="ECO:0000256" key="4">
    <source>
        <dbReference type="ARBA" id="ARBA00022475"/>
    </source>
</evidence>
<feature type="domain" description="Band 3 cytoplasmic" evidence="11">
    <location>
        <begin position="96"/>
        <end position="440"/>
    </location>
</feature>
<feature type="transmembrane region" description="Helical" evidence="9">
    <location>
        <begin position="797"/>
        <end position="817"/>
    </location>
</feature>
<feature type="transmembrane region" description="Helical" evidence="9">
    <location>
        <begin position="1088"/>
        <end position="1106"/>
    </location>
</feature>
<evidence type="ECO:0000256" key="7">
    <source>
        <dbReference type="ARBA" id="ARBA00023065"/>
    </source>
</evidence>
<protein>
    <recommendedName>
        <fullName evidence="14">Band 3 anion transport protein</fullName>
    </recommendedName>
</protein>
<evidence type="ECO:0000256" key="3">
    <source>
        <dbReference type="ARBA" id="ARBA00022448"/>
    </source>
</evidence>
<dbReference type="GO" id="GO:0050801">
    <property type="term" value="P:monoatomic ion homeostasis"/>
    <property type="evidence" value="ECO:0007669"/>
    <property type="project" value="TreeGrafter"/>
</dbReference>
<evidence type="ECO:0000313" key="12">
    <source>
        <dbReference type="EMBL" id="RTG85091.1"/>
    </source>
</evidence>
<dbReference type="Gene3D" id="3.40.930.10">
    <property type="entry name" value="Mannitol-specific EII, Chain A"/>
    <property type="match status" value="1"/>
</dbReference>
<proteinExistence type="inferred from homology"/>
<name>A0A430QBL1_SCHBO</name>
<keyword evidence="13" id="KW-1185">Reference proteome</keyword>
<dbReference type="AlphaFoldDB" id="A0A430QBL1"/>
<feature type="transmembrane region" description="Helical" evidence="9">
    <location>
        <begin position="629"/>
        <end position="649"/>
    </location>
</feature>
<evidence type="ECO:0000256" key="2">
    <source>
        <dbReference type="ARBA" id="ARBA00010993"/>
    </source>
</evidence>
<comment type="subcellular location">
    <subcellularLocation>
        <location evidence="1">Cell membrane</location>
        <topology evidence="1">Multi-pass membrane protein</topology>
    </subcellularLocation>
</comment>
<feature type="domain" description="Bicarbonate transporter-like transmembrane" evidence="10">
    <location>
        <begin position="802"/>
        <end position="1109"/>
    </location>
</feature>
<dbReference type="GO" id="GO:0008509">
    <property type="term" value="F:monoatomic anion transmembrane transporter activity"/>
    <property type="evidence" value="ECO:0007669"/>
    <property type="project" value="InterPro"/>
</dbReference>
<feature type="domain" description="Bicarbonate transporter-like transmembrane" evidence="10">
    <location>
        <begin position="664"/>
        <end position="788"/>
    </location>
</feature>
<dbReference type="GO" id="GO:0005886">
    <property type="term" value="C:plasma membrane"/>
    <property type="evidence" value="ECO:0007669"/>
    <property type="project" value="UniProtKB-SubCell"/>
</dbReference>
<evidence type="ECO:0000256" key="9">
    <source>
        <dbReference type="SAM" id="Phobius"/>
    </source>
</evidence>
<evidence type="ECO:0000259" key="10">
    <source>
        <dbReference type="Pfam" id="PF00955"/>
    </source>
</evidence>
<dbReference type="STRING" id="6184.A0A430QBL1"/>
<keyword evidence="3" id="KW-0813">Transport</keyword>
<keyword evidence="6 9" id="KW-1133">Transmembrane helix</keyword>
<dbReference type="Pfam" id="PF00955">
    <property type="entry name" value="HCO3_cotransp"/>
    <property type="match status" value="3"/>
</dbReference>
<evidence type="ECO:0000256" key="6">
    <source>
        <dbReference type="ARBA" id="ARBA00022989"/>
    </source>
</evidence>
<feature type="transmembrane region" description="Helical" evidence="9">
    <location>
        <begin position="723"/>
        <end position="744"/>
    </location>
</feature>
<dbReference type="EMBL" id="QMKO01002039">
    <property type="protein sequence ID" value="RTG85091.1"/>
    <property type="molecule type" value="Genomic_DNA"/>
</dbReference>
<feature type="transmembrane region" description="Helical" evidence="9">
    <location>
        <begin position="756"/>
        <end position="777"/>
    </location>
</feature>
<feature type="transmembrane region" description="Helical" evidence="9">
    <location>
        <begin position="670"/>
        <end position="703"/>
    </location>
</feature>
<dbReference type="Pfam" id="PF07565">
    <property type="entry name" value="Band_3_cyto"/>
    <property type="match status" value="1"/>
</dbReference>
<keyword evidence="4" id="KW-1003">Cell membrane</keyword>